<comment type="similarity">
    <text evidence="12">Belongs to the DnaG primase family.</text>
</comment>
<keyword evidence="11 12" id="KW-0804">Transcription</keyword>
<dbReference type="Gene3D" id="3.90.580.10">
    <property type="entry name" value="Zinc finger, CHC2-type domain"/>
    <property type="match status" value="1"/>
</dbReference>
<evidence type="ECO:0000256" key="5">
    <source>
        <dbReference type="ARBA" id="ARBA00022705"/>
    </source>
</evidence>
<sequence length="706" mass="81035">MPISEKSIQEVKDALDIVDVVSDYVDLKKNGNNWWGLCPFHQDNTPSFSVAPNKNFYHCFVCKASGDSIKFVQEIEGISYIESIRKLAQKFGVQIQETQVTPEEEKAQKHKESLHIVLKFAQEFFYDNLMNSEEGKSIGLSYFKERGFREGTIEEFGLGYTINDWHAFEKAALEKGYQAELLKEAGLIIQKEGGKQYDRFRGRVIFPIHDLSGRPIAFGARTLKKDEKPKYLNSPETPVYHKGQVLYGLFQAKNEIRQKDNCYLVEGYTDVITLYQAGIHNVVATSGTALTEGQIKLIKRFTENVTVLYDGDDAGIKASLRGTDLLLEQGLNVRAVRFPDGEDPDSYCRGLGGEKFQEYLEQNHQDFILFKTNLQLDEALNDPIKKAAVTREIVESISKIPDPIKQSFFYKECSSLLQIDEDILKEEGRKIAEQKIWKEEKRRTQGRRSWEPPIYDAPIPTQDPSSVPPPPPMDYPPQEAFMPPPEYMDIPTDEAPSVSPLPPIGKQEYKEPEFPSFVSGESINVPLEVQKANNERLFIAELEMIRVILEKGTEVDSQNISVLSHIIEDIGDAYFISPTLRDIFNTYKNEIIISKNIDIDFFKNHSDPLIRNACKDILKISPKASRNWLEKFKIFVPEKDEDLEQIVFKTIAHWKYVRQKYLFEQRQKDLMTSTDFEEQDQILKELAELKNQMTVLANDLGYNDIN</sequence>
<dbReference type="GO" id="GO:1990077">
    <property type="term" value="C:primosome complex"/>
    <property type="evidence" value="ECO:0007669"/>
    <property type="project" value="UniProtKB-KW"/>
</dbReference>
<dbReference type="EC" id="2.7.7.101" evidence="12"/>
<reference evidence="16 17" key="1">
    <citation type="submission" date="2018-03" db="EMBL/GenBank/DDBJ databases">
        <title>Genomic Encyclopedia of Archaeal and Bacterial Type Strains, Phase II (KMG-II): from individual species to whole genera.</title>
        <authorList>
            <person name="Goeker M."/>
        </authorList>
    </citation>
    <scope>NUCLEOTIDE SEQUENCE [LARGE SCALE GENOMIC DNA]</scope>
    <source>
        <strain evidence="16 17">DSM 28229</strain>
    </source>
</reference>
<dbReference type="PANTHER" id="PTHR30313">
    <property type="entry name" value="DNA PRIMASE"/>
    <property type="match status" value="1"/>
</dbReference>
<keyword evidence="2 12" id="KW-0639">Primosome</keyword>
<dbReference type="InterPro" id="IPR030846">
    <property type="entry name" value="DnaG_bac"/>
</dbReference>
<comment type="caution">
    <text evidence="16">The sequence shown here is derived from an EMBL/GenBank/DDBJ whole genome shotgun (WGS) entry which is preliminary data.</text>
</comment>
<keyword evidence="7 12" id="KW-0863">Zinc-finger</keyword>
<dbReference type="EMBL" id="QGDO01000005">
    <property type="protein sequence ID" value="PWJ39983.1"/>
    <property type="molecule type" value="Genomic_DNA"/>
</dbReference>
<evidence type="ECO:0000256" key="9">
    <source>
        <dbReference type="ARBA" id="ARBA00022842"/>
    </source>
</evidence>
<dbReference type="SUPFAM" id="SSF57783">
    <property type="entry name" value="Zinc beta-ribbon"/>
    <property type="match status" value="1"/>
</dbReference>
<evidence type="ECO:0000256" key="6">
    <source>
        <dbReference type="ARBA" id="ARBA00022723"/>
    </source>
</evidence>
<dbReference type="InterPro" id="IPR006171">
    <property type="entry name" value="TOPRIM_dom"/>
</dbReference>
<protein>
    <recommendedName>
        <fullName evidence="12">DNA primase</fullName>
        <ecNumber evidence="12">2.7.7.101</ecNumber>
    </recommendedName>
</protein>
<dbReference type="GO" id="GO:0005737">
    <property type="term" value="C:cytoplasm"/>
    <property type="evidence" value="ECO:0007669"/>
    <property type="project" value="TreeGrafter"/>
</dbReference>
<evidence type="ECO:0000256" key="7">
    <source>
        <dbReference type="ARBA" id="ARBA00022771"/>
    </source>
</evidence>
<keyword evidence="6 12" id="KW-0479">Metal-binding</keyword>
<evidence type="ECO:0000256" key="8">
    <source>
        <dbReference type="ARBA" id="ARBA00022833"/>
    </source>
</evidence>
<comment type="function">
    <text evidence="12">RNA polymerase that catalyzes the synthesis of short RNA molecules used as primers for DNA polymerase during DNA replication.</text>
</comment>
<dbReference type="PROSITE" id="PS50880">
    <property type="entry name" value="TOPRIM"/>
    <property type="match status" value="1"/>
</dbReference>
<organism evidence="16 17">
    <name type="scientific">Sediminitomix flava</name>
    <dbReference type="NCBI Taxonomy" id="379075"/>
    <lineage>
        <taxon>Bacteria</taxon>
        <taxon>Pseudomonadati</taxon>
        <taxon>Bacteroidota</taxon>
        <taxon>Cytophagia</taxon>
        <taxon>Cytophagales</taxon>
        <taxon>Flammeovirgaceae</taxon>
        <taxon>Sediminitomix</taxon>
    </lineage>
</organism>
<dbReference type="PIRSF" id="PIRSF002811">
    <property type="entry name" value="DnaG"/>
    <property type="match status" value="1"/>
</dbReference>
<evidence type="ECO:0000256" key="14">
    <source>
        <dbReference type="SAM" id="MobiDB-lite"/>
    </source>
</evidence>
<dbReference type="Pfam" id="PF01807">
    <property type="entry name" value="Zn_ribbon_DnaG"/>
    <property type="match status" value="1"/>
</dbReference>
<dbReference type="RefSeq" id="WP_109620300.1">
    <property type="nucleotide sequence ID" value="NZ_QGDO01000005.1"/>
</dbReference>
<dbReference type="InterPro" id="IPR036977">
    <property type="entry name" value="DNA_primase_Znf_CHC2"/>
</dbReference>
<dbReference type="Pfam" id="PF10410">
    <property type="entry name" value="DnaB_bind"/>
    <property type="match status" value="1"/>
</dbReference>
<dbReference type="CDD" id="cd03364">
    <property type="entry name" value="TOPRIM_DnaG_primases"/>
    <property type="match status" value="1"/>
</dbReference>
<dbReference type="GO" id="GO:0006269">
    <property type="term" value="P:DNA replication, synthesis of primer"/>
    <property type="evidence" value="ECO:0007669"/>
    <property type="project" value="UniProtKB-UniRule"/>
</dbReference>
<comment type="domain">
    <text evidence="12">Contains an N-terminal zinc-binding domain, a central core domain that contains the primase activity, and a C-terminal DnaB-binding domain.</text>
</comment>
<dbReference type="OrthoDB" id="9803773at2"/>
<evidence type="ECO:0000256" key="4">
    <source>
        <dbReference type="ARBA" id="ARBA00022695"/>
    </source>
</evidence>
<keyword evidence="9" id="KW-0460">Magnesium</keyword>
<proteinExistence type="inferred from homology"/>
<keyword evidence="8 12" id="KW-0862">Zinc</keyword>
<feature type="zinc finger region" description="CHC2-type" evidence="12 13">
    <location>
        <begin position="38"/>
        <end position="62"/>
    </location>
</feature>
<dbReference type="Gene3D" id="3.40.1360.10">
    <property type="match status" value="1"/>
</dbReference>
<evidence type="ECO:0000256" key="3">
    <source>
        <dbReference type="ARBA" id="ARBA00022679"/>
    </source>
</evidence>
<keyword evidence="4 12" id="KW-0548">Nucleotidyltransferase</keyword>
<dbReference type="InterPro" id="IPR037068">
    <property type="entry name" value="DNA_primase_core_N_sf"/>
</dbReference>
<evidence type="ECO:0000259" key="15">
    <source>
        <dbReference type="PROSITE" id="PS50880"/>
    </source>
</evidence>
<dbReference type="FunFam" id="3.40.1360.10:FF:000002">
    <property type="entry name" value="DNA primase"/>
    <property type="match status" value="1"/>
</dbReference>
<comment type="catalytic activity">
    <reaction evidence="12">
        <text>ssDNA + n NTP = ssDNA/pppN(pN)n-1 hybrid + (n-1) diphosphate.</text>
        <dbReference type="EC" id="2.7.7.101"/>
    </reaction>
</comment>
<keyword evidence="1 12" id="KW-0240">DNA-directed RNA polymerase</keyword>
<dbReference type="InterPro" id="IPR002694">
    <property type="entry name" value="Znf_CHC2"/>
</dbReference>
<keyword evidence="17" id="KW-1185">Reference proteome</keyword>
<dbReference type="NCBIfam" id="TIGR01391">
    <property type="entry name" value="dnaG"/>
    <property type="match status" value="1"/>
</dbReference>
<keyword evidence="3 12" id="KW-0808">Transferase</keyword>
<dbReference type="FunFam" id="3.90.580.10:FF:000001">
    <property type="entry name" value="DNA primase"/>
    <property type="match status" value="1"/>
</dbReference>
<evidence type="ECO:0000313" key="17">
    <source>
        <dbReference type="Proteomes" id="UP000245535"/>
    </source>
</evidence>
<dbReference type="InterPro" id="IPR034151">
    <property type="entry name" value="TOPRIM_DnaG_bac"/>
</dbReference>
<name>A0A315Z6I6_SEDFL</name>
<keyword evidence="10 12" id="KW-0238">DNA-binding</keyword>
<dbReference type="PANTHER" id="PTHR30313:SF2">
    <property type="entry name" value="DNA PRIMASE"/>
    <property type="match status" value="1"/>
</dbReference>
<accession>A0A315Z6I6</accession>
<dbReference type="GO" id="GO:0003899">
    <property type="term" value="F:DNA-directed RNA polymerase activity"/>
    <property type="evidence" value="ECO:0007669"/>
    <property type="project" value="UniProtKB-UniRule"/>
</dbReference>
<feature type="region of interest" description="Disordered" evidence="14">
    <location>
        <begin position="440"/>
        <end position="469"/>
    </location>
</feature>
<evidence type="ECO:0000256" key="2">
    <source>
        <dbReference type="ARBA" id="ARBA00022515"/>
    </source>
</evidence>
<dbReference type="InterPro" id="IPR006295">
    <property type="entry name" value="DNA_primase_DnaG"/>
</dbReference>
<dbReference type="GO" id="GO:0000428">
    <property type="term" value="C:DNA-directed RNA polymerase complex"/>
    <property type="evidence" value="ECO:0007669"/>
    <property type="project" value="UniProtKB-KW"/>
</dbReference>
<evidence type="ECO:0000256" key="1">
    <source>
        <dbReference type="ARBA" id="ARBA00022478"/>
    </source>
</evidence>
<dbReference type="InterPro" id="IPR019475">
    <property type="entry name" value="DNA_primase_DnaB-bd"/>
</dbReference>
<dbReference type="InterPro" id="IPR013264">
    <property type="entry name" value="DNAG_N"/>
</dbReference>
<dbReference type="GO" id="GO:0008270">
    <property type="term" value="F:zinc ion binding"/>
    <property type="evidence" value="ECO:0007669"/>
    <property type="project" value="UniProtKB-UniRule"/>
</dbReference>
<dbReference type="SMART" id="SM00400">
    <property type="entry name" value="ZnF_CHCC"/>
    <property type="match status" value="1"/>
</dbReference>
<dbReference type="Gene3D" id="3.90.980.10">
    <property type="entry name" value="DNA primase, catalytic core, N-terminal domain"/>
    <property type="match status" value="1"/>
</dbReference>
<dbReference type="HAMAP" id="MF_00974">
    <property type="entry name" value="DNA_primase_DnaG"/>
    <property type="match status" value="1"/>
</dbReference>
<dbReference type="SUPFAM" id="SSF56731">
    <property type="entry name" value="DNA primase core"/>
    <property type="match status" value="1"/>
</dbReference>
<evidence type="ECO:0000313" key="16">
    <source>
        <dbReference type="EMBL" id="PWJ39983.1"/>
    </source>
</evidence>
<comment type="cofactor">
    <cofactor evidence="12 13">
        <name>Zn(2+)</name>
        <dbReference type="ChEBI" id="CHEBI:29105"/>
    </cofactor>
    <text evidence="12 13">Binds 1 zinc ion per monomer.</text>
</comment>
<dbReference type="InterPro" id="IPR050219">
    <property type="entry name" value="DnaG_primase"/>
</dbReference>
<dbReference type="Proteomes" id="UP000245535">
    <property type="component" value="Unassembled WGS sequence"/>
</dbReference>
<evidence type="ECO:0000256" key="13">
    <source>
        <dbReference type="PIRSR" id="PIRSR002811-1"/>
    </source>
</evidence>
<dbReference type="GO" id="GO:0003677">
    <property type="term" value="F:DNA binding"/>
    <property type="evidence" value="ECO:0007669"/>
    <property type="project" value="UniProtKB-KW"/>
</dbReference>
<comment type="subunit">
    <text evidence="12">Monomer. Interacts with DnaB.</text>
</comment>
<evidence type="ECO:0000256" key="11">
    <source>
        <dbReference type="ARBA" id="ARBA00023163"/>
    </source>
</evidence>
<keyword evidence="5 12" id="KW-0235">DNA replication</keyword>
<dbReference type="Pfam" id="PF08275">
    <property type="entry name" value="DNAG_N"/>
    <property type="match status" value="1"/>
</dbReference>
<dbReference type="SMART" id="SM00493">
    <property type="entry name" value="TOPRIM"/>
    <property type="match status" value="1"/>
</dbReference>
<evidence type="ECO:0000256" key="10">
    <source>
        <dbReference type="ARBA" id="ARBA00023125"/>
    </source>
</evidence>
<dbReference type="AlphaFoldDB" id="A0A315Z6I6"/>
<evidence type="ECO:0000256" key="12">
    <source>
        <dbReference type="HAMAP-Rule" id="MF_00974"/>
    </source>
</evidence>
<dbReference type="Pfam" id="PF13155">
    <property type="entry name" value="Toprim_2"/>
    <property type="match status" value="1"/>
</dbReference>
<gene>
    <name evidence="12" type="primary">dnaG</name>
    <name evidence="16" type="ORF">BC781_10546</name>
</gene>
<feature type="domain" description="Toprim" evidence="15">
    <location>
        <begin position="260"/>
        <end position="341"/>
    </location>
</feature>